<dbReference type="Pfam" id="PF18916">
    <property type="entry name" value="Lycopene_cyc"/>
    <property type="match status" value="1"/>
</dbReference>
<evidence type="ECO:0000256" key="8">
    <source>
        <dbReference type="SAM" id="Phobius"/>
    </source>
</evidence>
<evidence type="ECO:0000313" key="10">
    <source>
        <dbReference type="EMBL" id="SHG60514.1"/>
    </source>
</evidence>
<keyword evidence="7" id="KW-0413">Isomerase</keyword>
<evidence type="ECO:0000256" key="4">
    <source>
        <dbReference type="ARBA" id="ARBA00022746"/>
    </source>
</evidence>
<keyword evidence="6 8" id="KW-0472">Membrane</keyword>
<dbReference type="STRING" id="1206085.SAMN05443575_2364"/>
<comment type="subcellular location">
    <subcellularLocation>
        <location evidence="1">Membrane</location>
        <topology evidence="1">Multi-pass membrane protein</topology>
    </subcellularLocation>
</comment>
<dbReference type="Proteomes" id="UP000186132">
    <property type="component" value="Unassembled WGS sequence"/>
</dbReference>
<keyword evidence="11" id="KW-1185">Reference proteome</keyword>
<evidence type="ECO:0000256" key="1">
    <source>
        <dbReference type="ARBA" id="ARBA00004141"/>
    </source>
</evidence>
<comment type="pathway">
    <text evidence="2">Carotenoid biosynthesis.</text>
</comment>
<accession>A0A1M5L5Y6</accession>
<feature type="domain" description="Lycopene cyclase" evidence="9">
    <location>
        <begin position="4"/>
        <end position="94"/>
    </location>
</feature>
<evidence type="ECO:0000256" key="6">
    <source>
        <dbReference type="ARBA" id="ARBA00023136"/>
    </source>
</evidence>
<dbReference type="NCBIfam" id="TIGR03462">
    <property type="entry name" value="CarR_dom_SF"/>
    <property type="match status" value="1"/>
</dbReference>
<name>A0A1M5L5Y6_9ACTN</name>
<keyword evidence="4" id="KW-0125">Carotenoid biosynthesis</keyword>
<proteinExistence type="predicted"/>
<sequence>MHLAYVLILAGCVIGTLPLEFVLRTGVYARWRRLLVAIVPVVVVFGTWDVLAIRARWWHYDPAMITGVTLPGRLPLEELLFFLVIPACSVLTLEAVRARRPHWSIGDESGASA</sequence>
<dbReference type="RefSeq" id="WP_073390405.1">
    <property type="nucleotide sequence ID" value="NZ_FQVU01000003.1"/>
</dbReference>
<keyword evidence="3 8" id="KW-0812">Transmembrane</keyword>
<evidence type="ECO:0000313" key="11">
    <source>
        <dbReference type="Proteomes" id="UP000186132"/>
    </source>
</evidence>
<protein>
    <submittedName>
        <fullName evidence="10">Lycopene cyclase domain-containing protein</fullName>
    </submittedName>
</protein>
<dbReference type="GO" id="GO:0016117">
    <property type="term" value="P:carotenoid biosynthetic process"/>
    <property type="evidence" value="ECO:0007669"/>
    <property type="project" value="UniProtKB-KW"/>
</dbReference>
<evidence type="ECO:0000256" key="2">
    <source>
        <dbReference type="ARBA" id="ARBA00004829"/>
    </source>
</evidence>
<dbReference type="InterPro" id="IPR017825">
    <property type="entry name" value="Lycopene_cyclase_dom"/>
</dbReference>
<dbReference type="AlphaFoldDB" id="A0A1M5L5Y6"/>
<feature type="transmembrane region" description="Helical" evidence="8">
    <location>
        <begin position="79"/>
        <end position="96"/>
    </location>
</feature>
<dbReference type="OrthoDB" id="5195186at2"/>
<evidence type="ECO:0000256" key="7">
    <source>
        <dbReference type="ARBA" id="ARBA00023235"/>
    </source>
</evidence>
<reference evidence="10 11" key="1">
    <citation type="submission" date="2016-11" db="EMBL/GenBank/DDBJ databases">
        <authorList>
            <person name="Jaros S."/>
            <person name="Januszkiewicz K."/>
            <person name="Wedrychowicz H."/>
        </authorList>
    </citation>
    <scope>NUCLEOTIDE SEQUENCE [LARGE SCALE GENOMIC DNA]</scope>
    <source>
        <strain evidence="10 11">DSM 45627</strain>
    </source>
</reference>
<feature type="transmembrane region" description="Helical" evidence="8">
    <location>
        <begin position="6"/>
        <end position="23"/>
    </location>
</feature>
<dbReference type="GO" id="GO:0016872">
    <property type="term" value="F:intramolecular lyase activity"/>
    <property type="evidence" value="ECO:0007669"/>
    <property type="project" value="InterPro"/>
</dbReference>
<dbReference type="GO" id="GO:0045436">
    <property type="term" value="F:lycopene beta cyclase activity"/>
    <property type="evidence" value="ECO:0007669"/>
    <property type="project" value="UniProtKB-ARBA"/>
</dbReference>
<keyword evidence="5 8" id="KW-1133">Transmembrane helix</keyword>
<dbReference type="GO" id="GO:0016020">
    <property type="term" value="C:membrane"/>
    <property type="evidence" value="ECO:0007669"/>
    <property type="project" value="UniProtKB-SubCell"/>
</dbReference>
<dbReference type="EMBL" id="FQVU01000003">
    <property type="protein sequence ID" value="SHG60514.1"/>
    <property type="molecule type" value="Genomic_DNA"/>
</dbReference>
<organism evidence="10 11">
    <name type="scientific">Jatrophihabitans endophyticus</name>
    <dbReference type="NCBI Taxonomy" id="1206085"/>
    <lineage>
        <taxon>Bacteria</taxon>
        <taxon>Bacillati</taxon>
        <taxon>Actinomycetota</taxon>
        <taxon>Actinomycetes</taxon>
        <taxon>Jatrophihabitantales</taxon>
        <taxon>Jatrophihabitantaceae</taxon>
        <taxon>Jatrophihabitans</taxon>
    </lineage>
</organism>
<gene>
    <name evidence="10" type="ORF">SAMN05443575_2364</name>
</gene>
<evidence type="ECO:0000256" key="3">
    <source>
        <dbReference type="ARBA" id="ARBA00022692"/>
    </source>
</evidence>
<feature type="transmembrane region" description="Helical" evidence="8">
    <location>
        <begin position="35"/>
        <end position="59"/>
    </location>
</feature>
<evidence type="ECO:0000259" key="9">
    <source>
        <dbReference type="Pfam" id="PF18916"/>
    </source>
</evidence>
<evidence type="ECO:0000256" key="5">
    <source>
        <dbReference type="ARBA" id="ARBA00022989"/>
    </source>
</evidence>